<dbReference type="PANTHER" id="PTHR22916">
    <property type="entry name" value="GLYCOSYLTRANSFERASE"/>
    <property type="match status" value="1"/>
</dbReference>
<dbReference type="EMBL" id="SNRX01000001">
    <property type="protein sequence ID" value="KAA6303627.1"/>
    <property type="molecule type" value="Genomic_DNA"/>
</dbReference>
<name>A0A5M8P523_9BACT</name>
<sequence>MIYMEKISIIIPVYNVEKQLSKCLESVIGQTYSHLEIIVVNDGSPDNSGSVISSYATQDNRIVVVNQMNGGLSDARNAGMEVATGDYLCFLDGDDWLEVDFVEKMYARVISENLDLVCCEYRYVWANGNRQDKHFMEGLPPVLTNQEAIAAFLKQQILASVAIKMFKRCICEEHQLHFLKGILWEDMIFTFNYLFFCQRIGIIHYCLYNYFQAPESISRTKETLNVLHWMLSAEQCVQMNEEKNPGLFKEENRCLITKAFIGLLVYAFKSKNPEIQHRLREEMQKRTHTLSLQLLSIPEKLLIILYKLNYPLARFIFLNVYKKVKSE</sequence>
<dbReference type="SUPFAM" id="SSF53448">
    <property type="entry name" value="Nucleotide-diphospho-sugar transferases"/>
    <property type="match status" value="1"/>
</dbReference>
<comment type="caution">
    <text evidence="4">The sequence shown here is derived from an EMBL/GenBank/DDBJ whole genome shotgun (WGS) entry which is preliminary data.</text>
</comment>
<dbReference type="EC" id="2.4.-.-" evidence="4"/>
<dbReference type="InterPro" id="IPR001173">
    <property type="entry name" value="Glyco_trans_2-like"/>
</dbReference>
<proteinExistence type="predicted"/>
<dbReference type="GO" id="GO:0016758">
    <property type="term" value="F:hexosyltransferase activity"/>
    <property type="evidence" value="ECO:0007669"/>
    <property type="project" value="UniProtKB-ARBA"/>
</dbReference>
<evidence type="ECO:0000259" key="3">
    <source>
        <dbReference type="Pfam" id="PF00535"/>
    </source>
</evidence>
<dbReference type="Gene3D" id="3.90.550.10">
    <property type="entry name" value="Spore Coat Polysaccharide Biosynthesis Protein SpsA, Chain A"/>
    <property type="match status" value="1"/>
</dbReference>
<organism evidence="4 5">
    <name type="scientific">Candidatus Ordinivivax streblomastigis</name>
    <dbReference type="NCBI Taxonomy" id="2540710"/>
    <lineage>
        <taxon>Bacteria</taxon>
        <taxon>Pseudomonadati</taxon>
        <taxon>Bacteroidota</taxon>
        <taxon>Bacteroidia</taxon>
        <taxon>Bacteroidales</taxon>
        <taxon>Candidatus Ordinivivax</taxon>
    </lineage>
</organism>
<protein>
    <submittedName>
        <fullName evidence="4">Putative glycosyltransferase EpsH</fullName>
        <ecNumber evidence="4">2.4.-.-</ecNumber>
    </submittedName>
</protein>
<accession>A0A5M8P523</accession>
<evidence type="ECO:0000313" key="4">
    <source>
        <dbReference type="EMBL" id="KAA6303627.1"/>
    </source>
</evidence>
<keyword evidence="1 4" id="KW-0328">Glycosyltransferase</keyword>
<dbReference type="Pfam" id="PF00535">
    <property type="entry name" value="Glycos_transf_2"/>
    <property type="match status" value="1"/>
</dbReference>
<dbReference type="CDD" id="cd00761">
    <property type="entry name" value="Glyco_tranf_GTA_type"/>
    <property type="match status" value="1"/>
</dbReference>
<evidence type="ECO:0000313" key="5">
    <source>
        <dbReference type="Proteomes" id="UP000324575"/>
    </source>
</evidence>
<dbReference type="Proteomes" id="UP000324575">
    <property type="component" value="Unassembled WGS sequence"/>
</dbReference>
<dbReference type="InterPro" id="IPR029044">
    <property type="entry name" value="Nucleotide-diphossugar_trans"/>
</dbReference>
<evidence type="ECO:0000256" key="2">
    <source>
        <dbReference type="ARBA" id="ARBA00022679"/>
    </source>
</evidence>
<dbReference type="AlphaFoldDB" id="A0A5M8P523"/>
<feature type="domain" description="Glycosyltransferase 2-like" evidence="3">
    <location>
        <begin position="8"/>
        <end position="134"/>
    </location>
</feature>
<dbReference type="PANTHER" id="PTHR22916:SF51">
    <property type="entry name" value="GLYCOSYLTRANSFERASE EPSH-RELATED"/>
    <property type="match status" value="1"/>
</dbReference>
<gene>
    <name evidence="4" type="ORF">EZS26_000178</name>
</gene>
<evidence type="ECO:0000256" key="1">
    <source>
        <dbReference type="ARBA" id="ARBA00022676"/>
    </source>
</evidence>
<keyword evidence="2 4" id="KW-0808">Transferase</keyword>
<reference evidence="4 5" key="1">
    <citation type="submission" date="2019-03" db="EMBL/GenBank/DDBJ databases">
        <title>Single cell metagenomics reveals metabolic interactions within the superorganism composed of flagellate Streblomastix strix and complex community of Bacteroidetes bacteria on its surface.</title>
        <authorList>
            <person name="Treitli S.C."/>
            <person name="Kolisko M."/>
            <person name="Husnik F."/>
            <person name="Keeling P."/>
            <person name="Hampl V."/>
        </authorList>
    </citation>
    <scope>NUCLEOTIDE SEQUENCE [LARGE SCALE GENOMIC DNA]</scope>
    <source>
        <strain evidence="4">St1</strain>
    </source>
</reference>